<organism evidence="1 2">
    <name type="scientific">Arthrobotrys conoides</name>
    <dbReference type="NCBI Taxonomy" id="74498"/>
    <lineage>
        <taxon>Eukaryota</taxon>
        <taxon>Fungi</taxon>
        <taxon>Dikarya</taxon>
        <taxon>Ascomycota</taxon>
        <taxon>Pezizomycotina</taxon>
        <taxon>Orbiliomycetes</taxon>
        <taxon>Orbiliales</taxon>
        <taxon>Orbiliaceae</taxon>
        <taxon>Arthrobotrys</taxon>
    </lineage>
</organism>
<keyword evidence="2" id="KW-1185">Reference proteome</keyword>
<name>A0AAN8RWM1_9PEZI</name>
<proteinExistence type="predicted"/>
<evidence type="ECO:0000313" key="1">
    <source>
        <dbReference type="EMBL" id="KAK6511004.1"/>
    </source>
</evidence>
<dbReference type="EMBL" id="JAVHJM010000007">
    <property type="protein sequence ID" value="KAK6511004.1"/>
    <property type="molecule type" value="Genomic_DNA"/>
</dbReference>
<accession>A0AAN8RWM1</accession>
<reference evidence="1 2" key="1">
    <citation type="submission" date="2019-10" db="EMBL/GenBank/DDBJ databases">
        <authorList>
            <person name="Palmer J.M."/>
        </authorList>
    </citation>
    <scope>NUCLEOTIDE SEQUENCE [LARGE SCALE GENOMIC DNA]</scope>
    <source>
        <strain evidence="1 2">TWF506</strain>
    </source>
</reference>
<comment type="caution">
    <text evidence="1">The sequence shown here is derived from an EMBL/GenBank/DDBJ whole genome shotgun (WGS) entry which is preliminary data.</text>
</comment>
<evidence type="ECO:0000313" key="2">
    <source>
        <dbReference type="Proteomes" id="UP001307849"/>
    </source>
</evidence>
<protein>
    <submittedName>
        <fullName evidence="1">Uncharacterized protein</fullName>
    </submittedName>
</protein>
<gene>
    <name evidence="1" type="ORF">TWF506_010089</name>
</gene>
<dbReference type="Proteomes" id="UP001307849">
    <property type="component" value="Unassembled WGS sequence"/>
</dbReference>
<sequence>MPCTTNIWLPTGYPPYSLPEDVGSDFWGLVSKRRKIAEFRSFARHLEATRKRTAVLAIDINGEVYVEIEGVRIEEVEKREKGSEKSIAERVRTAQRKVEDRRPLLYFAPNGRRYCY</sequence>
<dbReference type="AlphaFoldDB" id="A0AAN8RWM1"/>